<feature type="region of interest" description="Disordered" evidence="6">
    <location>
        <begin position="472"/>
        <end position="496"/>
    </location>
</feature>
<dbReference type="InterPro" id="IPR001849">
    <property type="entry name" value="PH_domain"/>
</dbReference>
<dbReference type="Proteomes" id="UP001165740">
    <property type="component" value="Chromosome 4"/>
</dbReference>
<dbReference type="PROSITE" id="PS50096">
    <property type="entry name" value="IQ"/>
    <property type="match status" value="1"/>
</dbReference>
<dbReference type="GO" id="GO:0032012">
    <property type="term" value="P:regulation of ARF protein signal transduction"/>
    <property type="evidence" value="ECO:0007669"/>
    <property type="project" value="InterPro"/>
</dbReference>
<dbReference type="RefSeq" id="XP_055883207.1">
    <property type="nucleotide sequence ID" value="XM_056027232.1"/>
</dbReference>
<dbReference type="PROSITE" id="PS50190">
    <property type="entry name" value="SEC7"/>
    <property type="match status" value="1"/>
</dbReference>
<dbReference type="Pfam" id="PF16453">
    <property type="entry name" value="IQ_SEC7_PH"/>
    <property type="match status" value="1"/>
</dbReference>
<dbReference type="CDD" id="cd00171">
    <property type="entry name" value="Sec7"/>
    <property type="match status" value="1"/>
</dbReference>
<dbReference type="AlphaFoldDB" id="A0A9W3A7C3"/>
<feature type="compositionally biased region" description="Basic and acidic residues" evidence="6">
    <location>
        <begin position="301"/>
        <end position="311"/>
    </location>
</feature>
<dbReference type="GO" id="GO:0005737">
    <property type="term" value="C:cytoplasm"/>
    <property type="evidence" value="ECO:0007669"/>
    <property type="project" value="UniProtKB-SubCell"/>
</dbReference>
<feature type="compositionally biased region" description="Low complexity" evidence="6">
    <location>
        <begin position="19"/>
        <end position="40"/>
    </location>
</feature>
<evidence type="ECO:0000313" key="11">
    <source>
        <dbReference type="RefSeq" id="XP_055883210.1"/>
    </source>
</evidence>
<comment type="similarity">
    <text evidence="2">Belongs to the BRAG family.</text>
</comment>
<dbReference type="Gene3D" id="1.10.1000.11">
    <property type="entry name" value="Arf Nucleotide-binding Site Opener,domain 2"/>
    <property type="match status" value="1"/>
</dbReference>
<dbReference type="Gene3D" id="2.30.29.30">
    <property type="entry name" value="Pleckstrin-homology domain (PH domain)/Phosphotyrosine-binding domain (PTB)"/>
    <property type="match status" value="1"/>
</dbReference>
<feature type="region of interest" description="Disordered" evidence="6">
    <location>
        <begin position="534"/>
        <end position="610"/>
    </location>
</feature>
<evidence type="ECO:0000256" key="4">
    <source>
        <dbReference type="ARBA" id="ARBA00022553"/>
    </source>
</evidence>
<evidence type="ECO:0000256" key="5">
    <source>
        <dbReference type="ARBA" id="ARBA00023054"/>
    </source>
</evidence>
<evidence type="ECO:0000313" key="8">
    <source>
        <dbReference type="Proteomes" id="UP001165740"/>
    </source>
</evidence>
<dbReference type="SMART" id="SM00222">
    <property type="entry name" value="Sec7"/>
    <property type="match status" value="1"/>
</dbReference>
<feature type="region of interest" description="Disordered" evidence="6">
    <location>
        <begin position="1081"/>
        <end position="1111"/>
    </location>
</feature>
<evidence type="ECO:0000259" key="7">
    <source>
        <dbReference type="PROSITE" id="PS50190"/>
    </source>
</evidence>
<evidence type="ECO:0000256" key="2">
    <source>
        <dbReference type="ARBA" id="ARBA00006248"/>
    </source>
</evidence>
<dbReference type="RefSeq" id="XP_055883209.1">
    <property type="nucleotide sequence ID" value="XM_056027234.1"/>
</dbReference>
<feature type="region of interest" description="Disordered" evidence="6">
    <location>
        <begin position="18"/>
        <end position="83"/>
    </location>
</feature>
<sequence>MTQRFADICDSLILCASNQPRPISHHSPPSSSQASRQQHSPSRKPLPPPPPQRRQSQPPTGGLHVDAGHLSTRPLGSVEHRGGHHDVRGFWSVTGVKGFSDGQAWSHGQRTGTQGGVDSTTPPRGGKLVSQNSIHNRIQRQRSLKNSNDDVIKRSRPNQSSYQLSQDLHDKQVEMLERKYGGSIRSRRAARTIQRAFRQYCMNKNFEKLRHSYGERRLSKRLSELGRSNTVWSDRLSGDLTSATDDNGNVNIPQEEGEAYVRNIRNMVAEFENSGRSQDPVKLDGSPDRQRRGTSGSIQRLDSKRRQERPPGVDNLDSYSHGKDSYHHGHLGRHSYSSPSFAGERGTRSKSLSSQGSVYGGSEVRGPYSELTSNTGEFIRSTVLENTTADPHSLDFENLLESKETDILTDSFHSEGSNNQDIIGSGHHMLTHRSSATSIGITNMDYNSDLARVSSSPVGSFDSFRTISIDPNDYITNADDGPEVRVDPGSPEPDSPLYKEQMTAAQVKYYMANSQVKYRNRDPNIMSAPNVAVVPPTRASDTSPIWKRKGDAPPNGQQVSNGTLTEKKGEMKRMSNISETSEADSIEGVNSSSLSSENVSTENISMNSDTSLSYQRKLRMSITPESQTIPRGNDKQRKRLYRIGLNLFNKKPEKGLEFLLDNNFLDRSPKSVARFFISRKGLSKQMIGDFLGNLQKTFNQEVLEYFCEEIDLSGLQVDVALRKFQCHFRMPGEAQKIERLMEAFAERYCQCNPDQVKNFKNPDTVFLLAFAIIMLNTDLHNPSVKAERKMKLEDFIKNMRGIDDGEDIDRDILTGLYERIKAQEFKAGVDQVTQVMKVEQTIIGKKPILSLPHRRLVCYCRLYEVHDPNKKEKIGLHQREVFLFNDLLLVTKIFSKKKTGITYSFRNSLSLCGMQVYLFETPHYQFGIQLTNNIDGKPLITFNARNDHDRQKFVEDLKESILETNGMEQLRIEEEMARHRTTHNTMDHKRYACDDSRVLAYDLAKASENPHNRLSAPECSHLKKVPYSNSLTDLTSDPMMKRGSSGASLDSGIASGSIGSAGSDSHPVLFPVSPTSATGSLTSIAGGGNKRNPAPRAPILYMPNLPDGTQV</sequence>
<keyword evidence="3" id="KW-0963">Cytoplasm</keyword>
<keyword evidence="5" id="KW-0175">Coiled coil</keyword>
<dbReference type="SUPFAM" id="SSF50729">
    <property type="entry name" value="PH domain-like"/>
    <property type="match status" value="1"/>
</dbReference>
<dbReference type="InterPro" id="IPR011993">
    <property type="entry name" value="PH-like_dom_sf"/>
</dbReference>
<dbReference type="InterPro" id="IPR033742">
    <property type="entry name" value="IQSEC_PH"/>
</dbReference>
<feature type="compositionally biased region" description="Polar residues" evidence="6">
    <location>
        <begin position="555"/>
        <end position="564"/>
    </location>
</feature>
<feature type="compositionally biased region" description="Low complexity" evidence="6">
    <location>
        <begin position="586"/>
        <end position="603"/>
    </location>
</feature>
<dbReference type="SUPFAM" id="SSF48425">
    <property type="entry name" value="Sec7 domain"/>
    <property type="match status" value="1"/>
</dbReference>
<dbReference type="InterPro" id="IPR023394">
    <property type="entry name" value="Sec7_C_sf"/>
</dbReference>
<dbReference type="GeneID" id="106055011"/>
<dbReference type="OMA" id="NDDSAHR"/>
<accession>A0A9W3A7C3</accession>
<evidence type="ECO:0000313" key="10">
    <source>
        <dbReference type="RefSeq" id="XP_055883209.1"/>
    </source>
</evidence>
<feature type="region of interest" description="Disordered" evidence="6">
    <location>
        <begin position="102"/>
        <end position="164"/>
    </location>
</feature>
<evidence type="ECO:0000256" key="1">
    <source>
        <dbReference type="ARBA" id="ARBA00004496"/>
    </source>
</evidence>
<dbReference type="GO" id="GO:0030036">
    <property type="term" value="P:actin cytoskeleton organization"/>
    <property type="evidence" value="ECO:0007669"/>
    <property type="project" value="TreeGrafter"/>
</dbReference>
<keyword evidence="8" id="KW-1185">Reference proteome</keyword>
<evidence type="ECO:0000256" key="6">
    <source>
        <dbReference type="SAM" id="MobiDB-lite"/>
    </source>
</evidence>
<dbReference type="Gene3D" id="1.10.220.20">
    <property type="match status" value="1"/>
</dbReference>
<dbReference type="FunFam" id="1.10.220.20:FF:000001">
    <property type="entry name" value="IQ motif and SEC7 domain-containing protein 1"/>
    <property type="match status" value="1"/>
</dbReference>
<protein>
    <submittedName>
        <fullName evidence="9 10">IQ motif and SEC7 domain-containing protein 1-like isoform X1</fullName>
    </submittedName>
</protein>
<feature type="region of interest" description="Disordered" evidence="6">
    <location>
        <begin position="271"/>
        <end position="370"/>
    </location>
</feature>
<dbReference type="CDD" id="cd13318">
    <property type="entry name" value="PH_IQSEC"/>
    <property type="match status" value="1"/>
</dbReference>
<proteinExistence type="inferred from homology"/>
<dbReference type="Pfam" id="PF01369">
    <property type="entry name" value="Sec7"/>
    <property type="match status" value="1"/>
</dbReference>
<evidence type="ECO:0000313" key="9">
    <source>
        <dbReference type="RefSeq" id="XP_055883207.1"/>
    </source>
</evidence>
<name>A0A9W3A7C3_BIOGL</name>
<organism evidence="8 9">
    <name type="scientific">Biomphalaria glabrata</name>
    <name type="common">Bloodfluke planorb</name>
    <name type="synonym">Freshwater snail</name>
    <dbReference type="NCBI Taxonomy" id="6526"/>
    <lineage>
        <taxon>Eukaryota</taxon>
        <taxon>Metazoa</taxon>
        <taxon>Spiralia</taxon>
        <taxon>Lophotrochozoa</taxon>
        <taxon>Mollusca</taxon>
        <taxon>Gastropoda</taxon>
        <taxon>Heterobranchia</taxon>
        <taxon>Euthyneura</taxon>
        <taxon>Panpulmonata</taxon>
        <taxon>Hygrophila</taxon>
        <taxon>Lymnaeoidea</taxon>
        <taxon>Planorbidae</taxon>
        <taxon>Biomphalaria</taxon>
    </lineage>
</organism>
<feature type="compositionally biased region" description="Polar residues" evidence="6">
    <location>
        <begin position="106"/>
        <end position="122"/>
    </location>
</feature>
<evidence type="ECO:0000256" key="3">
    <source>
        <dbReference type="ARBA" id="ARBA00022490"/>
    </source>
</evidence>
<comment type="subcellular location">
    <subcellularLocation>
        <location evidence="1">Cytoplasm</location>
    </subcellularLocation>
</comment>
<dbReference type="InterPro" id="IPR000904">
    <property type="entry name" value="Sec7_dom"/>
</dbReference>
<dbReference type="PANTHER" id="PTHR10663">
    <property type="entry name" value="GUANYL-NUCLEOTIDE EXCHANGE FACTOR"/>
    <property type="match status" value="1"/>
</dbReference>
<dbReference type="InterPro" id="IPR035999">
    <property type="entry name" value="Sec7_dom_sf"/>
</dbReference>
<feature type="domain" description="SEC7" evidence="7">
    <location>
        <begin position="630"/>
        <end position="823"/>
    </location>
</feature>
<keyword evidence="4" id="KW-0597">Phosphoprotein</keyword>
<dbReference type="GO" id="GO:0005085">
    <property type="term" value="F:guanyl-nucleotide exchange factor activity"/>
    <property type="evidence" value="ECO:0007669"/>
    <property type="project" value="InterPro"/>
</dbReference>
<feature type="compositionally biased region" description="Basic and acidic residues" evidence="6">
    <location>
        <begin position="279"/>
        <end position="291"/>
    </location>
</feature>
<dbReference type="FunFam" id="1.10.1000.11:FF:000009">
    <property type="entry name" value="IQ motif and SEC7 domain-containing protein"/>
    <property type="match status" value="1"/>
</dbReference>
<dbReference type="RefSeq" id="XP_055883210.1">
    <property type="nucleotide sequence ID" value="XM_056027235.1"/>
</dbReference>
<dbReference type="SMART" id="SM00233">
    <property type="entry name" value="PH"/>
    <property type="match status" value="1"/>
</dbReference>
<reference evidence="9 10" key="1">
    <citation type="submission" date="2025-04" db="UniProtKB">
        <authorList>
            <consortium name="RefSeq"/>
        </authorList>
    </citation>
    <scope>IDENTIFICATION</scope>
</reference>
<gene>
    <name evidence="9 10 11" type="primary">LOC106055011</name>
</gene>
<dbReference type="PANTHER" id="PTHR10663:SF342">
    <property type="entry name" value="FI21420P1"/>
    <property type="match status" value="1"/>
</dbReference>
<dbReference type="OrthoDB" id="430364at2759"/>